<evidence type="ECO:0000313" key="2">
    <source>
        <dbReference type="Proteomes" id="UP001161757"/>
    </source>
</evidence>
<sequence length="586" mass="67242">MDQVKAPTTILDLEIEVLATILEHVCDTSPRTGPALARVNKQFNNAVQLVRHRHTTLYWDHEAGCFVTRATIYWDYEAERFVKRAGLPPSSWKTDDFLRGVRHLTITRCRPCGRSEFYQSMGQLSELICQIGNLQTLTWDCYFPPLASIVQTLEERHPRAHFHVRRVTPSDCDWLDELPEASKSPLVSKCLRSFGADCVVYGDAQRTEREHILFQKIINSAPNLKFASVISSGAHPSLVLTPAMVAGWETWHVKQKPTSSLRHLTLDGWPLSAHALDYWSKVVDLTALESLKCSRGMLTKSYFDRAPQVLTNLKHVSLNLRSTTARETVEAVQKYIETCAPLSTLSLWSWHGKVSLQSILSRHGPTLEALHLHEREPHGFYVQTSDTDPPRRPILSTDELRQILESCPKLKVFTFDLKRKTQFLNINDYQGYLDQLKNVKLDKLQIYFDCGIQYLSTSIHWEDERIPNRCGAEFPSEPVLPPFQWEPGHPPLYPPSSGDNIRRFVGELWKHIFGARTYGERLLDVKFGEWEQKGLQHQRWDNENERQKDLRVYCQASPHERDDKAGECQILMKCCGGNHSQLFSSG</sequence>
<comment type="caution">
    <text evidence="1">The sequence shown here is derived from an EMBL/GenBank/DDBJ whole genome shotgun (WGS) entry which is preliminary data.</text>
</comment>
<organism evidence="1 2">
    <name type="scientific">Exophiala dermatitidis</name>
    <name type="common">Black yeast-like fungus</name>
    <name type="synonym">Wangiella dermatitidis</name>
    <dbReference type="NCBI Taxonomy" id="5970"/>
    <lineage>
        <taxon>Eukaryota</taxon>
        <taxon>Fungi</taxon>
        <taxon>Dikarya</taxon>
        <taxon>Ascomycota</taxon>
        <taxon>Pezizomycotina</taxon>
        <taxon>Eurotiomycetes</taxon>
        <taxon>Chaetothyriomycetidae</taxon>
        <taxon>Chaetothyriales</taxon>
        <taxon>Herpotrichiellaceae</taxon>
        <taxon>Exophiala</taxon>
    </lineage>
</organism>
<evidence type="ECO:0000313" key="1">
    <source>
        <dbReference type="EMBL" id="KAJ8993740.1"/>
    </source>
</evidence>
<reference evidence="1" key="1">
    <citation type="submission" date="2023-01" db="EMBL/GenBank/DDBJ databases">
        <title>Exophiala dermititidis isolated from Cystic Fibrosis Patient.</title>
        <authorList>
            <person name="Kurbessoian T."/>
            <person name="Crocker A."/>
            <person name="Murante D."/>
            <person name="Hogan D.A."/>
            <person name="Stajich J.E."/>
        </authorList>
    </citation>
    <scope>NUCLEOTIDE SEQUENCE</scope>
    <source>
        <strain evidence="1">Ex8</strain>
    </source>
</reference>
<dbReference type="SUPFAM" id="SSF52047">
    <property type="entry name" value="RNI-like"/>
    <property type="match status" value="1"/>
</dbReference>
<proteinExistence type="predicted"/>
<evidence type="ECO:0008006" key="3">
    <source>
        <dbReference type="Google" id="ProtNLM"/>
    </source>
</evidence>
<dbReference type="AlphaFoldDB" id="A0AAN6EXU0"/>
<accession>A0AAN6EXU0</accession>
<protein>
    <recommendedName>
        <fullName evidence="3">F-box domain-containing protein</fullName>
    </recommendedName>
</protein>
<dbReference type="InterPro" id="IPR032675">
    <property type="entry name" value="LRR_dom_sf"/>
</dbReference>
<dbReference type="Proteomes" id="UP001161757">
    <property type="component" value="Unassembled WGS sequence"/>
</dbReference>
<gene>
    <name evidence="1" type="ORF">HRR80_002245</name>
</gene>
<name>A0AAN6EXU0_EXODE</name>
<dbReference type="EMBL" id="JAJGCB010000003">
    <property type="protein sequence ID" value="KAJ8993740.1"/>
    <property type="molecule type" value="Genomic_DNA"/>
</dbReference>
<dbReference type="Gene3D" id="3.80.10.10">
    <property type="entry name" value="Ribonuclease Inhibitor"/>
    <property type="match status" value="1"/>
</dbReference>